<sequence>MNISQFSALTGLSPHTLRYYEKIGLLASVSRNQSGHRNYSKRDQEWVAFITRLKETGMPLNQIMEYAKLREQGIETADQRKDLLEQHSDNLQKRIASEVDHLEALKKKIDYYNQLI</sequence>
<dbReference type="STRING" id="680026.AB733_07825"/>
<feature type="coiled-coil region" evidence="2">
    <location>
        <begin position="74"/>
        <end position="108"/>
    </location>
</feature>
<comment type="caution">
    <text evidence="4">The sequence shown here is derived from an EMBL/GenBank/DDBJ whole genome shotgun (WGS) entry which is preliminary data.</text>
</comment>
<gene>
    <name evidence="4" type="ORF">C9I94_14770</name>
</gene>
<evidence type="ECO:0000256" key="2">
    <source>
        <dbReference type="SAM" id="Coils"/>
    </source>
</evidence>
<dbReference type="Pfam" id="PF13411">
    <property type="entry name" value="MerR_1"/>
    <property type="match status" value="1"/>
</dbReference>
<dbReference type="RefSeq" id="WP_048898259.1">
    <property type="nucleotide sequence ID" value="NZ_AP024852.1"/>
</dbReference>
<reference evidence="4 5" key="1">
    <citation type="submission" date="2018-01" db="EMBL/GenBank/DDBJ databases">
        <title>Whole genome sequencing of Histamine producing bacteria.</title>
        <authorList>
            <person name="Butler K."/>
        </authorList>
    </citation>
    <scope>NUCLEOTIDE SEQUENCE [LARGE SCALE GENOMIC DNA]</scope>
    <source>
        <strain evidence="4 5">DSM 24669</strain>
    </source>
</reference>
<dbReference type="Proteomes" id="UP000240481">
    <property type="component" value="Unassembled WGS sequence"/>
</dbReference>
<keyword evidence="1" id="KW-0238">DNA-binding</keyword>
<feature type="domain" description="HTH merR-type" evidence="3">
    <location>
        <begin position="1"/>
        <end position="69"/>
    </location>
</feature>
<dbReference type="SMART" id="SM00422">
    <property type="entry name" value="HTH_MERR"/>
    <property type="match status" value="1"/>
</dbReference>
<dbReference type="AlphaFoldDB" id="A0A0J8XZU9"/>
<dbReference type="EMBL" id="PYLZ01000008">
    <property type="protein sequence ID" value="PSW23389.1"/>
    <property type="molecule type" value="Genomic_DNA"/>
</dbReference>
<keyword evidence="5" id="KW-1185">Reference proteome</keyword>
<dbReference type="PROSITE" id="PS00552">
    <property type="entry name" value="HTH_MERR_1"/>
    <property type="match status" value="1"/>
</dbReference>
<dbReference type="PANTHER" id="PTHR30204">
    <property type="entry name" value="REDOX-CYCLING DRUG-SENSING TRANSCRIPTIONAL ACTIVATOR SOXR"/>
    <property type="match status" value="1"/>
</dbReference>
<accession>A0A0J8XZU9</accession>
<evidence type="ECO:0000259" key="3">
    <source>
        <dbReference type="PROSITE" id="PS50937"/>
    </source>
</evidence>
<evidence type="ECO:0000313" key="5">
    <source>
        <dbReference type="Proteomes" id="UP000240481"/>
    </source>
</evidence>
<dbReference type="InterPro" id="IPR000551">
    <property type="entry name" value="MerR-type_HTH_dom"/>
</dbReference>
<dbReference type="InterPro" id="IPR009061">
    <property type="entry name" value="DNA-bd_dom_put_sf"/>
</dbReference>
<dbReference type="PROSITE" id="PS50937">
    <property type="entry name" value="HTH_MERR_2"/>
    <property type="match status" value="1"/>
</dbReference>
<proteinExistence type="predicted"/>
<dbReference type="GO" id="GO:0003677">
    <property type="term" value="F:DNA binding"/>
    <property type="evidence" value="ECO:0007669"/>
    <property type="project" value="UniProtKB-KW"/>
</dbReference>
<dbReference type="CDD" id="cd01109">
    <property type="entry name" value="HTH_YyaN"/>
    <property type="match status" value="1"/>
</dbReference>
<keyword evidence="2" id="KW-0175">Coiled coil</keyword>
<dbReference type="InterPro" id="IPR047057">
    <property type="entry name" value="MerR_fam"/>
</dbReference>
<name>A0A0J8XZU9_9GAMM</name>
<evidence type="ECO:0000256" key="1">
    <source>
        <dbReference type="ARBA" id="ARBA00023125"/>
    </source>
</evidence>
<dbReference type="Gene3D" id="1.10.1660.10">
    <property type="match status" value="1"/>
</dbReference>
<dbReference type="GO" id="GO:0003700">
    <property type="term" value="F:DNA-binding transcription factor activity"/>
    <property type="evidence" value="ECO:0007669"/>
    <property type="project" value="InterPro"/>
</dbReference>
<dbReference type="PRINTS" id="PR00040">
    <property type="entry name" value="HTHMERR"/>
</dbReference>
<protein>
    <submittedName>
        <fullName evidence="4">MerR family transcriptional regulator</fullName>
    </submittedName>
</protein>
<dbReference type="SUPFAM" id="SSF46955">
    <property type="entry name" value="Putative DNA-binding domain"/>
    <property type="match status" value="1"/>
</dbReference>
<dbReference type="OrthoDB" id="9808480at2"/>
<organism evidence="4 5">
    <name type="scientific">Photobacterium swingsii</name>
    <dbReference type="NCBI Taxonomy" id="680026"/>
    <lineage>
        <taxon>Bacteria</taxon>
        <taxon>Pseudomonadati</taxon>
        <taxon>Pseudomonadota</taxon>
        <taxon>Gammaproteobacteria</taxon>
        <taxon>Vibrionales</taxon>
        <taxon>Vibrionaceae</taxon>
        <taxon>Photobacterium</taxon>
    </lineage>
</organism>
<dbReference type="PANTHER" id="PTHR30204:SF98">
    <property type="entry name" value="HTH-TYPE TRANSCRIPTIONAL REGULATOR ADHR"/>
    <property type="match status" value="1"/>
</dbReference>
<evidence type="ECO:0000313" key="4">
    <source>
        <dbReference type="EMBL" id="PSW23389.1"/>
    </source>
</evidence>